<dbReference type="AlphaFoldDB" id="A0A0K9GR54"/>
<organism evidence="3 4">
    <name type="scientific">Peribacillus loiseleuriae</name>
    <dbReference type="NCBI Taxonomy" id="1679170"/>
    <lineage>
        <taxon>Bacteria</taxon>
        <taxon>Bacillati</taxon>
        <taxon>Bacillota</taxon>
        <taxon>Bacilli</taxon>
        <taxon>Bacillales</taxon>
        <taxon>Bacillaceae</taxon>
        <taxon>Peribacillus</taxon>
    </lineage>
</organism>
<evidence type="ECO:0000259" key="2">
    <source>
        <dbReference type="Pfam" id="PF22725"/>
    </source>
</evidence>
<dbReference type="InterPro" id="IPR036291">
    <property type="entry name" value="NAD(P)-bd_dom_sf"/>
</dbReference>
<protein>
    <submittedName>
        <fullName evidence="3">Oxidoreductase</fullName>
    </submittedName>
</protein>
<name>A0A0K9GR54_9BACI</name>
<dbReference type="SUPFAM" id="SSF51735">
    <property type="entry name" value="NAD(P)-binding Rossmann-fold domains"/>
    <property type="match status" value="1"/>
</dbReference>
<dbReference type="Proteomes" id="UP000037146">
    <property type="component" value="Unassembled WGS sequence"/>
</dbReference>
<reference evidence="4" key="1">
    <citation type="submission" date="2015-07" db="EMBL/GenBank/DDBJ databases">
        <title>Genome sequencing project for genomic taxonomy and phylogenomics of Bacillus-like bacteria.</title>
        <authorList>
            <person name="Liu B."/>
            <person name="Wang J."/>
            <person name="Zhu Y."/>
            <person name="Liu G."/>
            <person name="Chen Q."/>
            <person name="Chen Z."/>
            <person name="Lan J."/>
            <person name="Che J."/>
            <person name="Ge C."/>
            <person name="Shi H."/>
            <person name="Pan Z."/>
            <person name="Liu X."/>
        </authorList>
    </citation>
    <scope>NUCLEOTIDE SEQUENCE [LARGE SCALE GENOMIC DNA]</scope>
    <source>
        <strain evidence="4">FJAT-27997</strain>
    </source>
</reference>
<dbReference type="RefSeq" id="WP_049680467.1">
    <property type="nucleotide sequence ID" value="NZ_LFZW01000001.1"/>
</dbReference>
<dbReference type="Pfam" id="PF22725">
    <property type="entry name" value="GFO_IDH_MocA_C3"/>
    <property type="match status" value="1"/>
</dbReference>
<evidence type="ECO:0000313" key="3">
    <source>
        <dbReference type="EMBL" id="KMY49135.1"/>
    </source>
</evidence>
<evidence type="ECO:0000259" key="1">
    <source>
        <dbReference type="Pfam" id="PF01408"/>
    </source>
</evidence>
<dbReference type="STRING" id="1679170.AC625_06050"/>
<dbReference type="Gene3D" id="3.40.50.720">
    <property type="entry name" value="NAD(P)-binding Rossmann-like Domain"/>
    <property type="match status" value="1"/>
</dbReference>
<accession>A0A0K9GR54</accession>
<dbReference type="GO" id="GO:0000166">
    <property type="term" value="F:nucleotide binding"/>
    <property type="evidence" value="ECO:0007669"/>
    <property type="project" value="InterPro"/>
</dbReference>
<dbReference type="Gene3D" id="3.30.360.10">
    <property type="entry name" value="Dihydrodipicolinate Reductase, domain 2"/>
    <property type="match status" value="1"/>
</dbReference>
<dbReference type="PANTHER" id="PTHR43054">
    <property type="match status" value="1"/>
</dbReference>
<dbReference type="EMBL" id="LFZW01000001">
    <property type="protein sequence ID" value="KMY49135.1"/>
    <property type="molecule type" value="Genomic_DNA"/>
</dbReference>
<keyword evidence="4" id="KW-1185">Reference proteome</keyword>
<evidence type="ECO:0000313" key="4">
    <source>
        <dbReference type="Proteomes" id="UP000037146"/>
    </source>
</evidence>
<dbReference type="InterPro" id="IPR055170">
    <property type="entry name" value="GFO_IDH_MocA-like_dom"/>
</dbReference>
<sequence>MIRFGIVGTNWITERLLGAVANHEDFVLKAVYSRTEDRAREFAAKYGVELTFTDLNEMAASDEIDAVYIASPNSYHAEQAILFMEHGKHVLCEKPLAANAKEVKAMIEAAKSNNVVLMEAMKSTVMPNFQVIQDNLDKLGKIRTYFSNYCQYSSRYDAYKKGTVLNAFNPEYATGALMDLGVYTIFPLVALFGKPNTVKASGHVLETGADAQGSILLTYDEMQASVMYSKITDSNLPSEIHGEDATMVIDHISSPEKIEIRYRDGTIEDLSIQQEMDPMYYEVAEFIQLIQSRENESKLNSWETSLHVMEIMDEARKQIGVTFPNDKQVN</sequence>
<dbReference type="PANTHER" id="PTHR43054:SF1">
    <property type="entry name" value="SCYLLO-INOSITOL 2-DEHYDROGENASE (NADP(+)) IOLU"/>
    <property type="match status" value="1"/>
</dbReference>
<gene>
    <name evidence="3" type="ORF">AC625_06050</name>
</gene>
<proteinExistence type="predicted"/>
<dbReference type="InterPro" id="IPR000683">
    <property type="entry name" value="Gfo/Idh/MocA-like_OxRdtase_N"/>
</dbReference>
<comment type="caution">
    <text evidence="3">The sequence shown here is derived from an EMBL/GenBank/DDBJ whole genome shotgun (WGS) entry which is preliminary data.</text>
</comment>
<dbReference type="Pfam" id="PF01408">
    <property type="entry name" value="GFO_IDH_MocA"/>
    <property type="match status" value="1"/>
</dbReference>
<dbReference type="OrthoDB" id="9815825at2"/>
<feature type="domain" description="GFO/IDH/MocA-like oxidoreductase" evidence="2">
    <location>
        <begin position="138"/>
        <end position="247"/>
    </location>
</feature>
<dbReference type="SUPFAM" id="SSF55347">
    <property type="entry name" value="Glyceraldehyde-3-phosphate dehydrogenase-like, C-terminal domain"/>
    <property type="match status" value="1"/>
</dbReference>
<feature type="domain" description="Gfo/Idh/MocA-like oxidoreductase N-terminal" evidence="1">
    <location>
        <begin position="2"/>
        <end position="119"/>
    </location>
</feature>
<dbReference type="PATRIC" id="fig|1679170.3.peg.1294"/>